<feature type="compositionally biased region" description="Polar residues" evidence="1">
    <location>
        <begin position="19"/>
        <end position="31"/>
    </location>
</feature>
<dbReference type="AlphaFoldDB" id="A0AAE0T518"/>
<accession>A0AAE0T518</accession>
<evidence type="ECO:0000313" key="3">
    <source>
        <dbReference type="Proteomes" id="UP001195483"/>
    </source>
</evidence>
<protein>
    <submittedName>
        <fullName evidence="2">Uncharacterized protein</fullName>
    </submittedName>
</protein>
<dbReference type="EMBL" id="JAEAOA010000609">
    <property type="protein sequence ID" value="KAK3603385.1"/>
    <property type="molecule type" value="Genomic_DNA"/>
</dbReference>
<reference evidence="2" key="1">
    <citation type="journal article" date="2021" name="Genome Biol. Evol.">
        <title>A High-Quality Reference Genome for a Parasitic Bivalve with Doubly Uniparental Inheritance (Bivalvia: Unionida).</title>
        <authorList>
            <person name="Smith C.H."/>
        </authorList>
    </citation>
    <scope>NUCLEOTIDE SEQUENCE</scope>
    <source>
        <strain evidence="2">CHS0354</strain>
    </source>
</reference>
<feature type="compositionally biased region" description="Basic and acidic residues" evidence="1">
    <location>
        <begin position="1"/>
        <end position="18"/>
    </location>
</feature>
<dbReference type="Proteomes" id="UP001195483">
    <property type="component" value="Unassembled WGS sequence"/>
</dbReference>
<comment type="caution">
    <text evidence="2">The sequence shown here is derived from an EMBL/GenBank/DDBJ whole genome shotgun (WGS) entry which is preliminary data.</text>
</comment>
<reference evidence="2" key="3">
    <citation type="submission" date="2023-05" db="EMBL/GenBank/DDBJ databases">
        <authorList>
            <person name="Smith C.H."/>
        </authorList>
    </citation>
    <scope>NUCLEOTIDE SEQUENCE</scope>
    <source>
        <strain evidence="2">CHS0354</strain>
        <tissue evidence="2">Mantle</tissue>
    </source>
</reference>
<feature type="region of interest" description="Disordered" evidence="1">
    <location>
        <begin position="1"/>
        <end position="61"/>
    </location>
</feature>
<feature type="compositionally biased region" description="Polar residues" evidence="1">
    <location>
        <begin position="47"/>
        <end position="61"/>
    </location>
</feature>
<sequence length="228" mass="25991">MIRQKIADDDSLESHEENVSPTSAHRSNSTQFDDDWSSSDQIESEENMTSSPAASLCLSQPSIPSRPSLSLTNLAKSRSSERAIPQRPLYTNVYISSLSRISTLEPYQSNLPKLIEKSRSYEGYQFPRPVYLHTSASISLPDLYGRRATQVPTNEINQLIGNLNRSKDVEKKKVRNKKPTKLLPPLRPPLFIPTTPEPPRHELEKFIMRFENKTFVDYFNVFLSLPVI</sequence>
<evidence type="ECO:0000256" key="1">
    <source>
        <dbReference type="SAM" id="MobiDB-lite"/>
    </source>
</evidence>
<organism evidence="2 3">
    <name type="scientific">Potamilus streckersoni</name>
    <dbReference type="NCBI Taxonomy" id="2493646"/>
    <lineage>
        <taxon>Eukaryota</taxon>
        <taxon>Metazoa</taxon>
        <taxon>Spiralia</taxon>
        <taxon>Lophotrochozoa</taxon>
        <taxon>Mollusca</taxon>
        <taxon>Bivalvia</taxon>
        <taxon>Autobranchia</taxon>
        <taxon>Heteroconchia</taxon>
        <taxon>Palaeoheterodonta</taxon>
        <taxon>Unionida</taxon>
        <taxon>Unionoidea</taxon>
        <taxon>Unionidae</taxon>
        <taxon>Ambleminae</taxon>
        <taxon>Lampsilini</taxon>
        <taxon>Potamilus</taxon>
    </lineage>
</organism>
<feature type="compositionally biased region" description="Acidic residues" evidence="1">
    <location>
        <begin position="32"/>
        <end position="46"/>
    </location>
</feature>
<evidence type="ECO:0000313" key="2">
    <source>
        <dbReference type="EMBL" id="KAK3603385.1"/>
    </source>
</evidence>
<gene>
    <name evidence="2" type="ORF">CHS0354_009369</name>
</gene>
<keyword evidence="3" id="KW-1185">Reference proteome</keyword>
<name>A0AAE0T518_9BIVA</name>
<proteinExistence type="predicted"/>
<reference evidence="2" key="2">
    <citation type="journal article" date="2021" name="Genome Biol. Evol.">
        <title>Developing a high-quality reference genome for a parasitic bivalve with doubly uniparental inheritance (Bivalvia: Unionida).</title>
        <authorList>
            <person name="Smith C.H."/>
        </authorList>
    </citation>
    <scope>NUCLEOTIDE SEQUENCE</scope>
    <source>
        <strain evidence="2">CHS0354</strain>
        <tissue evidence="2">Mantle</tissue>
    </source>
</reference>